<reference evidence="1 2" key="1">
    <citation type="submission" date="2018-05" db="EMBL/GenBank/DDBJ databases">
        <title>Genomic Encyclopedia of Type Strains, Phase IV (KMG-IV): sequencing the most valuable type-strain genomes for metagenomic binning, comparative biology and taxonomic classification.</title>
        <authorList>
            <person name="Goeker M."/>
        </authorList>
    </citation>
    <scope>NUCLEOTIDE SEQUENCE [LARGE SCALE GENOMIC DNA]</scope>
    <source>
        <strain evidence="1 2">DSM 7229</strain>
    </source>
</reference>
<name>A0A2V2A5A7_PSYIM</name>
<gene>
    <name evidence="1" type="ORF">C8D84_102111</name>
</gene>
<protein>
    <submittedName>
        <fullName evidence="1">Uncharacterized protein (DUF934 family)</fullName>
    </submittedName>
</protein>
<comment type="caution">
    <text evidence="1">The sequence shown here is derived from an EMBL/GenBank/DDBJ whole genome shotgun (WGS) entry which is preliminary data.</text>
</comment>
<dbReference type="RefSeq" id="WP_109589811.1">
    <property type="nucleotide sequence ID" value="NZ_CAJGZY010000002.1"/>
</dbReference>
<dbReference type="GeneID" id="60254290"/>
<dbReference type="AlphaFoldDB" id="A0A2V2A5A7"/>
<accession>A0A2V2A5A7</accession>
<proteinExistence type="predicted"/>
<dbReference type="EMBL" id="QGGM01000002">
    <property type="protein sequence ID" value="PWK14636.1"/>
    <property type="molecule type" value="Genomic_DNA"/>
</dbReference>
<dbReference type="Proteomes" id="UP000245655">
    <property type="component" value="Unassembled WGS sequence"/>
</dbReference>
<sequence>MGNHHLFNSEAADISQNDTWHVLTTNDLPDGIALTHISLLEILQKQEKLDVLLPLSDLLDTKGNIAGGLLQEVYELLAQHTSNLGVWVTSNSDTEVLTRIPEFLLQQDLIVINVPVFTDGRGFSFAQTLRQIGYQGEIRMAGKFGRDQIAYLLRAGADSFMISEHDLQSISDISQAFNALASSYDGRNAADLPMFADA</sequence>
<organism evidence="1 2">
    <name type="scientific">Psychrobacter immobilis</name>
    <dbReference type="NCBI Taxonomy" id="498"/>
    <lineage>
        <taxon>Bacteria</taxon>
        <taxon>Pseudomonadati</taxon>
        <taxon>Pseudomonadota</taxon>
        <taxon>Gammaproteobacteria</taxon>
        <taxon>Moraxellales</taxon>
        <taxon>Moraxellaceae</taxon>
        <taxon>Psychrobacter</taxon>
    </lineage>
</organism>
<dbReference type="InterPro" id="IPR008318">
    <property type="entry name" value="UCP030820"/>
</dbReference>
<keyword evidence="2" id="KW-1185">Reference proteome</keyword>
<dbReference type="Pfam" id="PF06073">
    <property type="entry name" value="DUF934"/>
    <property type="match status" value="1"/>
</dbReference>
<evidence type="ECO:0000313" key="2">
    <source>
        <dbReference type="Proteomes" id="UP000245655"/>
    </source>
</evidence>
<evidence type="ECO:0000313" key="1">
    <source>
        <dbReference type="EMBL" id="PWK14636.1"/>
    </source>
</evidence>